<keyword evidence="11" id="KW-0902">Two-component regulatory system</keyword>
<feature type="transmembrane region" description="Helical" evidence="13">
    <location>
        <begin position="31"/>
        <end position="49"/>
    </location>
</feature>
<keyword evidence="8" id="KW-0418">Kinase</keyword>
<evidence type="ECO:0000256" key="5">
    <source>
        <dbReference type="ARBA" id="ARBA00022679"/>
    </source>
</evidence>
<feature type="transmembrane region" description="Helical" evidence="13">
    <location>
        <begin position="107"/>
        <end position="126"/>
    </location>
</feature>
<dbReference type="CDD" id="cd00082">
    <property type="entry name" value="HisKA"/>
    <property type="match status" value="1"/>
</dbReference>
<dbReference type="PRINTS" id="PR00344">
    <property type="entry name" value="BCTRLSENSOR"/>
</dbReference>
<dbReference type="Gene3D" id="3.30.565.10">
    <property type="entry name" value="Histidine kinase-like ATPase, C-terminal domain"/>
    <property type="match status" value="1"/>
</dbReference>
<dbReference type="InterPro" id="IPR003594">
    <property type="entry name" value="HATPase_dom"/>
</dbReference>
<evidence type="ECO:0000256" key="2">
    <source>
        <dbReference type="ARBA" id="ARBA00004141"/>
    </source>
</evidence>
<evidence type="ECO:0000256" key="1">
    <source>
        <dbReference type="ARBA" id="ARBA00000085"/>
    </source>
</evidence>
<dbReference type="EMBL" id="QQSY01000004">
    <property type="protein sequence ID" value="RDI97576.1"/>
    <property type="molecule type" value="Genomic_DNA"/>
</dbReference>
<reference evidence="15 16" key="1">
    <citation type="submission" date="2018-07" db="EMBL/GenBank/DDBJ databases">
        <title>Dyella solisilvae sp. nov., isolated from the pine and broad-leaved mixed forest soil.</title>
        <authorList>
            <person name="Gao Z."/>
            <person name="Qiu L."/>
        </authorList>
    </citation>
    <scope>NUCLEOTIDE SEQUENCE [LARGE SCALE GENOMIC DNA]</scope>
    <source>
        <strain evidence="15 16">DHG54</strain>
    </source>
</reference>
<comment type="subcellular location">
    <subcellularLocation>
        <location evidence="2">Membrane</location>
        <topology evidence="2">Multi-pass membrane protein</topology>
    </subcellularLocation>
</comment>
<dbReference type="InterPro" id="IPR036097">
    <property type="entry name" value="HisK_dim/P_sf"/>
</dbReference>
<keyword evidence="7" id="KW-0547">Nucleotide-binding</keyword>
<dbReference type="InterPro" id="IPR052023">
    <property type="entry name" value="Histidine_kinase_KdpD"/>
</dbReference>
<dbReference type="SMART" id="SM00387">
    <property type="entry name" value="HATPase_c"/>
    <property type="match status" value="1"/>
</dbReference>
<protein>
    <recommendedName>
        <fullName evidence="3">histidine kinase</fullName>
        <ecNumber evidence="3">2.7.13.3</ecNumber>
    </recommendedName>
</protein>
<dbReference type="Pfam" id="PF13493">
    <property type="entry name" value="DUF4118"/>
    <property type="match status" value="1"/>
</dbReference>
<evidence type="ECO:0000256" key="4">
    <source>
        <dbReference type="ARBA" id="ARBA00022553"/>
    </source>
</evidence>
<sequence length="519" mass="55192">MRVASAPWSPGSPASAPSIARRVAAMASTHGLLPALLACAVATLAAGVLLRVFDLSNVVILFLFTVVLVALRWGKLAGAVAALFGVVSFDFFFVPPVYSFHLSDTQYLFTFALTLVVALVIGQLAARLREETASAIAGEHRATALANVAGLLSAAVSTEEIVDECNNTIAPMFGSRGWLLLPDAQGRINTQEPMLDGAVAQWVYARGREAGCDRSGEGSPVRYTPVVSPLGTRGVLALQGVAPSPSAAGEQQRLFEACCALIGQALERIHFADLAREAEVRIEGERLRHALLAAVSHDLKTPLTAIRGMAETLESATGLPQAERVSAVRAIRDQSDALHRLVVNLLDLARMQEHGIHLNREWHAIGEVVEVALAGAAMALGARQIHIHLDADLPLVELDACLFERVLANLLDNAAKYTQARANLWIGAHVGGNGLLLQVEDDGPGLPSDVLPETLFAPFARGVRESAISGVGLGLTLCRSIVEAHGGALHAYPRQPVGARFEIRLPLRQPPSIEPEQNL</sequence>
<gene>
    <name evidence="15" type="ORF">DVT68_14870</name>
</gene>
<dbReference type="InterPro" id="IPR029016">
    <property type="entry name" value="GAF-like_dom_sf"/>
</dbReference>
<dbReference type="SMART" id="SM00388">
    <property type="entry name" value="HisKA"/>
    <property type="match status" value="1"/>
</dbReference>
<dbReference type="InterPro" id="IPR036890">
    <property type="entry name" value="HATPase_C_sf"/>
</dbReference>
<dbReference type="InterPro" id="IPR038318">
    <property type="entry name" value="KdpD_sf"/>
</dbReference>
<evidence type="ECO:0000313" key="15">
    <source>
        <dbReference type="EMBL" id="RDI97576.1"/>
    </source>
</evidence>
<organism evidence="15 16">
    <name type="scientific">Dyella solisilvae</name>
    <dbReference type="NCBI Taxonomy" id="1920168"/>
    <lineage>
        <taxon>Bacteria</taxon>
        <taxon>Pseudomonadati</taxon>
        <taxon>Pseudomonadota</taxon>
        <taxon>Gammaproteobacteria</taxon>
        <taxon>Lysobacterales</taxon>
        <taxon>Rhodanobacteraceae</taxon>
        <taxon>Dyella</taxon>
    </lineage>
</organism>
<dbReference type="PANTHER" id="PTHR45569">
    <property type="entry name" value="SENSOR PROTEIN KDPD"/>
    <property type="match status" value="1"/>
</dbReference>
<dbReference type="Pfam" id="PF00512">
    <property type="entry name" value="HisKA"/>
    <property type="match status" value="1"/>
</dbReference>
<dbReference type="PROSITE" id="PS50109">
    <property type="entry name" value="HIS_KIN"/>
    <property type="match status" value="1"/>
</dbReference>
<evidence type="ECO:0000256" key="12">
    <source>
        <dbReference type="ARBA" id="ARBA00023136"/>
    </source>
</evidence>
<dbReference type="PANTHER" id="PTHR45569:SF1">
    <property type="entry name" value="SENSOR PROTEIN KDPD"/>
    <property type="match status" value="1"/>
</dbReference>
<dbReference type="InterPro" id="IPR005467">
    <property type="entry name" value="His_kinase_dom"/>
</dbReference>
<dbReference type="SUPFAM" id="SSF55874">
    <property type="entry name" value="ATPase domain of HSP90 chaperone/DNA topoisomerase II/histidine kinase"/>
    <property type="match status" value="1"/>
</dbReference>
<dbReference type="Pfam" id="PF02518">
    <property type="entry name" value="HATPase_c"/>
    <property type="match status" value="1"/>
</dbReference>
<dbReference type="Gene3D" id="1.20.120.620">
    <property type="entry name" value="Backbone structure of the membrane domain of e. Coli histidine kinase receptor kdpd"/>
    <property type="match status" value="1"/>
</dbReference>
<dbReference type="InterPro" id="IPR003661">
    <property type="entry name" value="HisK_dim/P_dom"/>
</dbReference>
<comment type="caution">
    <text evidence="15">The sequence shown here is derived from an EMBL/GenBank/DDBJ whole genome shotgun (WGS) entry which is preliminary data.</text>
</comment>
<dbReference type="InterPro" id="IPR025201">
    <property type="entry name" value="KdpD_TM"/>
</dbReference>
<dbReference type="GO" id="GO:0000155">
    <property type="term" value="F:phosphorelay sensor kinase activity"/>
    <property type="evidence" value="ECO:0007669"/>
    <property type="project" value="InterPro"/>
</dbReference>
<dbReference type="EC" id="2.7.13.3" evidence="3"/>
<dbReference type="SUPFAM" id="SSF47384">
    <property type="entry name" value="Homodimeric domain of signal transducing histidine kinase"/>
    <property type="match status" value="1"/>
</dbReference>
<keyword evidence="12 13" id="KW-0472">Membrane</keyword>
<evidence type="ECO:0000256" key="9">
    <source>
        <dbReference type="ARBA" id="ARBA00022840"/>
    </source>
</evidence>
<evidence type="ECO:0000256" key="3">
    <source>
        <dbReference type="ARBA" id="ARBA00012438"/>
    </source>
</evidence>
<name>A0A370K4J6_9GAMM</name>
<keyword evidence="5" id="KW-0808">Transferase</keyword>
<comment type="catalytic activity">
    <reaction evidence="1">
        <text>ATP + protein L-histidine = ADP + protein N-phospho-L-histidine.</text>
        <dbReference type="EC" id="2.7.13.3"/>
    </reaction>
</comment>
<evidence type="ECO:0000256" key="10">
    <source>
        <dbReference type="ARBA" id="ARBA00022989"/>
    </source>
</evidence>
<dbReference type="InterPro" id="IPR004358">
    <property type="entry name" value="Sig_transdc_His_kin-like_C"/>
</dbReference>
<dbReference type="CDD" id="cd00075">
    <property type="entry name" value="HATPase"/>
    <property type="match status" value="1"/>
</dbReference>
<evidence type="ECO:0000256" key="6">
    <source>
        <dbReference type="ARBA" id="ARBA00022692"/>
    </source>
</evidence>
<keyword evidence="9" id="KW-0067">ATP-binding</keyword>
<accession>A0A370K4J6</accession>
<keyword evidence="16" id="KW-1185">Reference proteome</keyword>
<evidence type="ECO:0000256" key="13">
    <source>
        <dbReference type="SAM" id="Phobius"/>
    </source>
</evidence>
<dbReference type="Proteomes" id="UP000254711">
    <property type="component" value="Unassembled WGS sequence"/>
</dbReference>
<dbReference type="AlphaFoldDB" id="A0A370K4J6"/>
<proteinExistence type="predicted"/>
<keyword evidence="10 13" id="KW-1133">Transmembrane helix</keyword>
<evidence type="ECO:0000259" key="14">
    <source>
        <dbReference type="PROSITE" id="PS50109"/>
    </source>
</evidence>
<dbReference type="Gene3D" id="1.10.287.130">
    <property type="match status" value="1"/>
</dbReference>
<keyword evidence="4" id="KW-0597">Phosphoprotein</keyword>
<evidence type="ECO:0000313" key="16">
    <source>
        <dbReference type="Proteomes" id="UP000254711"/>
    </source>
</evidence>
<evidence type="ECO:0000256" key="8">
    <source>
        <dbReference type="ARBA" id="ARBA00022777"/>
    </source>
</evidence>
<feature type="domain" description="Histidine kinase" evidence="14">
    <location>
        <begin position="294"/>
        <end position="509"/>
    </location>
</feature>
<dbReference type="Gene3D" id="3.30.450.40">
    <property type="match status" value="1"/>
</dbReference>
<keyword evidence="6 13" id="KW-0812">Transmembrane</keyword>
<dbReference type="GO" id="GO:0005886">
    <property type="term" value="C:plasma membrane"/>
    <property type="evidence" value="ECO:0007669"/>
    <property type="project" value="TreeGrafter"/>
</dbReference>
<evidence type="ECO:0000256" key="7">
    <source>
        <dbReference type="ARBA" id="ARBA00022741"/>
    </source>
</evidence>
<feature type="transmembrane region" description="Helical" evidence="13">
    <location>
        <begin position="55"/>
        <end position="73"/>
    </location>
</feature>
<feature type="transmembrane region" description="Helical" evidence="13">
    <location>
        <begin position="80"/>
        <end position="101"/>
    </location>
</feature>
<dbReference type="GO" id="GO:0005524">
    <property type="term" value="F:ATP binding"/>
    <property type="evidence" value="ECO:0007669"/>
    <property type="project" value="UniProtKB-KW"/>
</dbReference>
<evidence type="ECO:0000256" key="11">
    <source>
        <dbReference type="ARBA" id="ARBA00023012"/>
    </source>
</evidence>